<reference evidence="3" key="2">
    <citation type="submission" date="2009-10" db="EMBL/GenBank/DDBJ databases">
        <title>The genome sequence of Streptomyces pristinaespiralis strain ATCC 25486.</title>
        <authorList>
            <consortium name="The Broad Institute Genome Sequencing Platform"/>
            <consortium name="Broad Institute Microbial Sequencing Center"/>
            <person name="Fischbach M."/>
            <person name="Godfrey P."/>
            <person name="Ward D."/>
            <person name="Young S."/>
            <person name="Zeng Q."/>
            <person name="Koehrsen M."/>
            <person name="Alvarado L."/>
            <person name="Berlin A.M."/>
            <person name="Bochicchio J."/>
            <person name="Borenstein D."/>
            <person name="Chapman S.B."/>
            <person name="Chen Z."/>
            <person name="Engels R."/>
            <person name="Freedman E."/>
            <person name="Gellesch M."/>
            <person name="Goldberg J."/>
            <person name="Griggs A."/>
            <person name="Gujja S."/>
            <person name="Heilman E.R."/>
            <person name="Heiman D.I."/>
            <person name="Hepburn T.A."/>
            <person name="Howarth C."/>
            <person name="Jen D."/>
            <person name="Larson L."/>
            <person name="Lewis B."/>
            <person name="Mehta T."/>
            <person name="Park D."/>
            <person name="Pearson M."/>
            <person name="Richards J."/>
            <person name="Roberts A."/>
            <person name="Saif S."/>
            <person name="Shea T.D."/>
            <person name="Shenoy N."/>
            <person name="Sisk P."/>
            <person name="Stolte C."/>
            <person name="Sykes S.N."/>
            <person name="Thomson T."/>
            <person name="Walk T."/>
            <person name="White J."/>
            <person name="Yandava C."/>
            <person name="Straight P."/>
            <person name="Clardy J."/>
            <person name="Hung D."/>
            <person name="Kolter R."/>
            <person name="Mekalanos J."/>
            <person name="Walker S."/>
            <person name="Walsh C.T."/>
            <person name="Wieland-Brown L.C."/>
            <person name="Haas B."/>
            <person name="Nusbaum C."/>
            <person name="Birren B."/>
        </authorList>
    </citation>
    <scope>NUCLEOTIDE SEQUENCE [LARGE SCALE GENOMIC DNA]</scope>
    <source>
        <strain evidence="3">ATCC 25486 / DSM 40338 / CBS 914.69 / JCM 4507 / NBRC 13074 / NRRL 2958 / 5647</strain>
    </source>
</reference>
<dbReference type="HOGENOM" id="CLU_2425743_0_0_11"/>
<accession>B5HK61</accession>
<reference evidence="3" key="1">
    <citation type="submission" date="2008-02" db="EMBL/GenBank/DDBJ databases">
        <authorList>
            <consortium name="The Broad Institute Genome Sequencing Platform"/>
            <person name="Fischbach M."/>
            <person name="Ward D."/>
            <person name="Young S."/>
            <person name="Jaffe D."/>
            <person name="Gnerre S."/>
            <person name="Berlin A."/>
            <person name="Heiman D."/>
            <person name="Hepburn T."/>
            <person name="Sykes S."/>
            <person name="Alvarado L."/>
            <person name="Kodira C.D."/>
            <person name="Straight P."/>
            <person name="Clardy J."/>
            <person name="Hung D."/>
            <person name="Kolter R."/>
            <person name="Mekalanos J."/>
            <person name="Walker S."/>
            <person name="Walsh C.T."/>
            <person name="Lander E."/>
            <person name="Galagan J."/>
            <person name="Nusbaum C."/>
            <person name="Birren B."/>
        </authorList>
    </citation>
    <scope>NUCLEOTIDE SEQUENCE [LARGE SCALE GENOMIC DNA]</scope>
    <source>
        <strain evidence="3">ATCC 25486 / DSM 40338 / CBS 914.69 / JCM 4507 / NBRC 13074 / NRRL 2958 / 5647</strain>
    </source>
</reference>
<feature type="region of interest" description="Disordered" evidence="1">
    <location>
        <begin position="55"/>
        <end position="91"/>
    </location>
</feature>
<dbReference type="EMBL" id="CM000950">
    <property type="protein sequence ID" value="EDY67221.1"/>
    <property type="molecule type" value="Genomic_DNA"/>
</dbReference>
<evidence type="ECO:0000313" key="3">
    <source>
        <dbReference type="Proteomes" id="UP000002805"/>
    </source>
</evidence>
<sequence>MRAKIRQNSDTAYRTSTVFAVCHPLWVTAGHDPHPGLLSLPHPWSACRSAAQAVRAGHGARGPAPRALPAPREMGAGTDGAGPAHRRGLRS</sequence>
<name>B5HK61_STRE2</name>
<organism evidence="2 3">
    <name type="scientific">Streptomyces pristinaespiralis (strain ATCC 25486 / DSM 40338 / CBS 914.69 / JCM 4507 / KCC S-0507 / NBRC 13074 / NRRL 2958 / 5647)</name>
    <dbReference type="NCBI Taxonomy" id="457429"/>
    <lineage>
        <taxon>Bacteria</taxon>
        <taxon>Bacillati</taxon>
        <taxon>Actinomycetota</taxon>
        <taxon>Actinomycetes</taxon>
        <taxon>Kitasatosporales</taxon>
        <taxon>Streptomycetaceae</taxon>
        <taxon>Streptomyces</taxon>
    </lineage>
</organism>
<protein>
    <submittedName>
        <fullName evidence="2">Uncharacterized protein</fullName>
    </submittedName>
</protein>
<proteinExistence type="predicted"/>
<evidence type="ECO:0000256" key="1">
    <source>
        <dbReference type="SAM" id="MobiDB-lite"/>
    </source>
</evidence>
<gene>
    <name evidence="2" type="ORF">SSDG_05550</name>
</gene>
<evidence type="ECO:0000313" key="2">
    <source>
        <dbReference type="EMBL" id="EDY67221.1"/>
    </source>
</evidence>
<dbReference type="AlphaFoldDB" id="B5HK61"/>
<feature type="compositionally biased region" description="Low complexity" evidence="1">
    <location>
        <begin position="55"/>
        <end position="72"/>
    </location>
</feature>
<dbReference type="Proteomes" id="UP000002805">
    <property type="component" value="Chromosome"/>
</dbReference>
<keyword evidence="3" id="KW-1185">Reference proteome</keyword>